<name>A0AAV4CXF4_9GAST</name>
<organism evidence="1 2">
    <name type="scientific">Plakobranchus ocellatus</name>
    <dbReference type="NCBI Taxonomy" id="259542"/>
    <lineage>
        <taxon>Eukaryota</taxon>
        <taxon>Metazoa</taxon>
        <taxon>Spiralia</taxon>
        <taxon>Lophotrochozoa</taxon>
        <taxon>Mollusca</taxon>
        <taxon>Gastropoda</taxon>
        <taxon>Heterobranchia</taxon>
        <taxon>Euthyneura</taxon>
        <taxon>Panpulmonata</taxon>
        <taxon>Sacoglossa</taxon>
        <taxon>Placobranchoidea</taxon>
        <taxon>Plakobranchidae</taxon>
        <taxon>Plakobranchus</taxon>
    </lineage>
</organism>
<gene>
    <name evidence="1" type="ORF">PoB_006308400</name>
</gene>
<accession>A0AAV4CXF4</accession>
<dbReference type="AlphaFoldDB" id="A0AAV4CXF4"/>
<comment type="caution">
    <text evidence="1">The sequence shown here is derived from an EMBL/GenBank/DDBJ whole genome shotgun (WGS) entry which is preliminary data.</text>
</comment>
<evidence type="ECO:0000313" key="2">
    <source>
        <dbReference type="Proteomes" id="UP000735302"/>
    </source>
</evidence>
<reference evidence="1 2" key="1">
    <citation type="journal article" date="2021" name="Elife">
        <title>Chloroplast acquisition without the gene transfer in kleptoplastic sea slugs, Plakobranchus ocellatus.</title>
        <authorList>
            <person name="Maeda T."/>
            <person name="Takahashi S."/>
            <person name="Yoshida T."/>
            <person name="Shimamura S."/>
            <person name="Takaki Y."/>
            <person name="Nagai Y."/>
            <person name="Toyoda A."/>
            <person name="Suzuki Y."/>
            <person name="Arimoto A."/>
            <person name="Ishii H."/>
            <person name="Satoh N."/>
            <person name="Nishiyama T."/>
            <person name="Hasebe M."/>
            <person name="Maruyama T."/>
            <person name="Minagawa J."/>
            <person name="Obokata J."/>
            <person name="Shigenobu S."/>
        </authorList>
    </citation>
    <scope>NUCLEOTIDE SEQUENCE [LARGE SCALE GENOMIC DNA]</scope>
</reference>
<evidence type="ECO:0000313" key="1">
    <source>
        <dbReference type="EMBL" id="GFO36579.1"/>
    </source>
</evidence>
<protein>
    <submittedName>
        <fullName evidence="1">Lysosomal-trafficking regulator</fullName>
    </submittedName>
</protein>
<sequence>MRLSSALHSCIYLEPYKLSAVFQMLLNVALPRCPSVLEYSYAQIVSMLHLKEKEDIADEDEVKQLLQAGLEEDGDTIFTEQGYDGDTECSVAFDWKTELTLQEIILSLVQVIAQQEISAAELKQFLRLFQDNKQTTNSLLTTLLSVIEKHPVSPNSWAMFPAKTLVSSDNITVSADESEDSQDSSSEQAVWHRAAVEMDVQGIQWPPWPMGFTLAFWLSVDRYHCRCAQCCKIPASKMPGDRACKSHSETDEAAKITCPAQNLTYSECSLVVAIGNKEKMFEVWVHPKSASIICK</sequence>
<dbReference type="EMBL" id="BLXT01007087">
    <property type="protein sequence ID" value="GFO36579.1"/>
    <property type="molecule type" value="Genomic_DNA"/>
</dbReference>
<proteinExistence type="predicted"/>
<dbReference type="Proteomes" id="UP000735302">
    <property type="component" value="Unassembled WGS sequence"/>
</dbReference>
<keyword evidence="2" id="KW-1185">Reference proteome</keyword>